<name>A0A1V8M9D7_9GAMM</name>
<dbReference type="SUPFAM" id="SSF109854">
    <property type="entry name" value="DinB/YfiT-like putative metalloenzymes"/>
    <property type="match status" value="1"/>
</dbReference>
<evidence type="ECO:0008006" key="3">
    <source>
        <dbReference type="Google" id="ProtNLM"/>
    </source>
</evidence>
<comment type="caution">
    <text evidence="1">The sequence shown here is derived from an EMBL/GenBank/DDBJ whole genome shotgun (WGS) entry which is preliminary data.</text>
</comment>
<reference evidence="1 2" key="1">
    <citation type="submission" date="2015-12" db="EMBL/GenBank/DDBJ databases">
        <authorList>
            <person name="Shamseldin A."/>
            <person name="Moawad H."/>
            <person name="Abd El-Rahim W.M."/>
            <person name="Sadowsky M.J."/>
        </authorList>
    </citation>
    <scope>NUCLEOTIDE SEQUENCE [LARGE SCALE GENOMIC DNA]</scope>
    <source>
        <strain evidence="1 2">WF1</strain>
    </source>
</reference>
<protein>
    <recommendedName>
        <fullName evidence="3">DUF1993 domain-containing protein</fullName>
    </recommendedName>
</protein>
<dbReference type="Gene3D" id="1.20.120.450">
    <property type="entry name" value="dinb family like domain"/>
    <property type="match status" value="1"/>
</dbReference>
<proteinExistence type="predicted"/>
<dbReference type="InterPro" id="IPR018531">
    <property type="entry name" value="DUF1993"/>
</dbReference>
<dbReference type="RefSeq" id="WP_080522817.1">
    <property type="nucleotide sequence ID" value="NZ_LPUF01000001.1"/>
</dbReference>
<dbReference type="AlphaFoldDB" id="A0A1V8M9D7"/>
<dbReference type="InterPro" id="IPR034660">
    <property type="entry name" value="DinB/YfiT-like"/>
</dbReference>
<gene>
    <name evidence="1" type="ORF">AU255_10355</name>
</gene>
<evidence type="ECO:0000313" key="2">
    <source>
        <dbReference type="Proteomes" id="UP000191980"/>
    </source>
</evidence>
<dbReference type="Proteomes" id="UP000191980">
    <property type="component" value="Unassembled WGS sequence"/>
</dbReference>
<dbReference type="EMBL" id="LPUF01000001">
    <property type="protein sequence ID" value="OQK18211.1"/>
    <property type="molecule type" value="Genomic_DNA"/>
</dbReference>
<sequence>MSLTMYQASIPSFLRMLGNLSAILDKAAAHAEAKKIDPSIFVNGRLTPDMFPLSRQVQIATDMVKGCAARLAGIEVPSYADNEATFAELQARIAKTQAFLESVSAAQIDGSEERPITVKFGSRELNFLGQAYLFDFVIPNFHFHLTTTYSILRHQGVEIGKIDYTGNY</sequence>
<dbReference type="PANTHER" id="PTHR36922:SF1">
    <property type="entry name" value="DUF1993 DOMAIN-CONTAINING PROTEIN"/>
    <property type="match status" value="1"/>
</dbReference>
<dbReference type="OrthoDB" id="338237at2"/>
<accession>A0A1V8M9D7</accession>
<evidence type="ECO:0000313" key="1">
    <source>
        <dbReference type="EMBL" id="OQK18211.1"/>
    </source>
</evidence>
<dbReference type="PANTHER" id="PTHR36922">
    <property type="entry name" value="BLL2446 PROTEIN"/>
    <property type="match status" value="1"/>
</dbReference>
<organism evidence="1 2">
    <name type="scientific">Methyloprofundus sedimenti</name>
    <dbReference type="NCBI Taxonomy" id="1420851"/>
    <lineage>
        <taxon>Bacteria</taxon>
        <taxon>Pseudomonadati</taxon>
        <taxon>Pseudomonadota</taxon>
        <taxon>Gammaproteobacteria</taxon>
        <taxon>Methylococcales</taxon>
        <taxon>Methylococcaceae</taxon>
        <taxon>Methyloprofundus</taxon>
    </lineage>
</organism>
<dbReference type="Pfam" id="PF09351">
    <property type="entry name" value="DUF1993"/>
    <property type="match status" value="1"/>
</dbReference>
<keyword evidence="2" id="KW-1185">Reference proteome</keyword>